<reference evidence="3" key="2">
    <citation type="journal article" date="2013" name="Nat. Commun.">
        <title>Genome of the Chinese tree shrew.</title>
        <authorList>
            <person name="Fan Y."/>
            <person name="Huang Z.Y."/>
            <person name="Cao C.C."/>
            <person name="Chen C.S."/>
            <person name="Chen Y.X."/>
            <person name="Fan D.D."/>
            <person name="He J."/>
            <person name="Hou H.L."/>
            <person name="Hu L."/>
            <person name="Hu X.T."/>
            <person name="Jiang X.T."/>
            <person name="Lai R."/>
            <person name="Lang Y.S."/>
            <person name="Liang B."/>
            <person name="Liao S.G."/>
            <person name="Mu D."/>
            <person name="Ma Y.Y."/>
            <person name="Niu Y.Y."/>
            <person name="Sun X.Q."/>
            <person name="Xia J.Q."/>
            <person name="Xiao J."/>
            <person name="Xiong Z.Q."/>
            <person name="Xu L."/>
            <person name="Yang L."/>
            <person name="Zhang Y."/>
            <person name="Zhao W."/>
            <person name="Zhao X.D."/>
            <person name="Zheng Y.T."/>
            <person name="Zhou J.M."/>
            <person name="Zhu Y.B."/>
            <person name="Zhang G.J."/>
            <person name="Wang J."/>
            <person name="Yao Y.G."/>
        </authorList>
    </citation>
    <scope>NUCLEOTIDE SEQUENCE [LARGE SCALE GENOMIC DNA]</scope>
</reference>
<evidence type="ECO:0000313" key="3">
    <source>
        <dbReference type="Proteomes" id="UP000011518"/>
    </source>
</evidence>
<dbReference type="EMBL" id="KB320773">
    <property type="protein sequence ID" value="ELW63539.1"/>
    <property type="molecule type" value="Genomic_DNA"/>
</dbReference>
<sequence length="180" mass="19884">MLTSGHGQFYFGSAPAGRLVTSDISPRIINILVPLWPLAPAPSLSPPPREPDWAVGGRSRRPTECWPSEKKPPQQFPDFWSISQLCTADCTLSRQAIIDLPSAYSLFLYKEIDDRSAIRLAAVYPNRLVTENNGSLLPAEAAGSGRRELGSRFQCPLSSDTYPHARENMLGMAVTLQFHM</sequence>
<proteinExistence type="predicted"/>
<name>L9KM41_TUPCH</name>
<gene>
    <name evidence="2" type="ORF">TREES_T100020694</name>
</gene>
<keyword evidence="3" id="KW-1185">Reference proteome</keyword>
<organism evidence="2 3">
    <name type="scientific">Tupaia chinensis</name>
    <name type="common">Chinese tree shrew</name>
    <name type="synonym">Tupaia belangeri chinensis</name>
    <dbReference type="NCBI Taxonomy" id="246437"/>
    <lineage>
        <taxon>Eukaryota</taxon>
        <taxon>Metazoa</taxon>
        <taxon>Chordata</taxon>
        <taxon>Craniata</taxon>
        <taxon>Vertebrata</taxon>
        <taxon>Euteleostomi</taxon>
        <taxon>Mammalia</taxon>
        <taxon>Eutheria</taxon>
        <taxon>Euarchontoglires</taxon>
        <taxon>Scandentia</taxon>
        <taxon>Tupaiidae</taxon>
        <taxon>Tupaia</taxon>
    </lineage>
</organism>
<evidence type="ECO:0000256" key="1">
    <source>
        <dbReference type="SAM" id="MobiDB-lite"/>
    </source>
</evidence>
<reference evidence="3" key="1">
    <citation type="submission" date="2012-07" db="EMBL/GenBank/DDBJ databases">
        <title>Genome of the Chinese tree shrew, a rising model animal genetically related to primates.</title>
        <authorList>
            <person name="Zhang G."/>
            <person name="Fan Y."/>
            <person name="Yao Y."/>
            <person name="Huang Z."/>
        </authorList>
    </citation>
    <scope>NUCLEOTIDE SEQUENCE [LARGE SCALE GENOMIC DNA]</scope>
</reference>
<accession>L9KM41</accession>
<dbReference type="InParanoid" id="L9KM41"/>
<feature type="region of interest" description="Disordered" evidence="1">
    <location>
        <begin position="47"/>
        <end position="72"/>
    </location>
</feature>
<dbReference type="AlphaFoldDB" id="L9KM41"/>
<feature type="compositionally biased region" description="Basic and acidic residues" evidence="1">
    <location>
        <begin position="61"/>
        <end position="72"/>
    </location>
</feature>
<protein>
    <submittedName>
        <fullName evidence="2">Uncharacterized protein</fullName>
    </submittedName>
</protein>
<evidence type="ECO:0000313" key="2">
    <source>
        <dbReference type="EMBL" id="ELW63539.1"/>
    </source>
</evidence>
<dbReference type="Proteomes" id="UP000011518">
    <property type="component" value="Unassembled WGS sequence"/>
</dbReference>